<sequence>NAFEDWEKQERRIAQAQAKMHVQKLGVTWDQFVHDVERTSKEVHFLTPTRYEAPPISLTANRDAETTNNLHAYNAQRPEYGAVGEHEAWKKLQEVHVNALDMFARAR</sequence>
<dbReference type="OrthoDB" id="3684490at2759"/>
<dbReference type="AlphaFoldDB" id="A0A9P4GCZ8"/>
<feature type="non-terminal residue" evidence="1">
    <location>
        <position position="107"/>
    </location>
</feature>
<accession>A0A9P4GCZ8</accession>
<dbReference type="EMBL" id="ML976617">
    <property type="protein sequence ID" value="KAF1843071.1"/>
    <property type="molecule type" value="Genomic_DNA"/>
</dbReference>
<evidence type="ECO:0000313" key="2">
    <source>
        <dbReference type="Proteomes" id="UP000800039"/>
    </source>
</evidence>
<evidence type="ECO:0000313" key="1">
    <source>
        <dbReference type="EMBL" id="KAF1843071.1"/>
    </source>
</evidence>
<gene>
    <name evidence="1" type="ORF">K460DRAFT_251180</name>
</gene>
<dbReference type="RefSeq" id="XP_040785634.1">
    <property type="nucleotide sequence ID" value="XM_040927386.1"/>
</dbReference>
<name>A0A9P4GCZ8_9PLEO</name>
<protein>
    <submittedName>
        <fullName evidence="1">Uncharacterized protein</fullName>
    </submittedName>
</protein>
<feature type="non-terminal residue" evidence="1">
    <location>
        <position position="1"/>
    </location>
</feature>
<organism evidence="1 2">
    <name type="scientific">Cucurbitaria berberidis CBS 394.84</name>
    <dbReference type="NCBI Taxonomy" id="1168544"/>
    <lineage>
        <taxon>Eukaryota</taxon>
        <taxon>Fungi</taxon>
        <taxon>Dikarya</taxon>
        <taxon>Ascomycota</taxon>
        <taxon>Pezizomycotina</taxon>
        <taxon>Dothideomycetes</taxon>
        <taxon>Pleosporomycetidae</taxon>
        <taxon>Pleosporales</taxon>
        <taxon>Pleosporineae</taxon>
        <taxon>Cucurbitariaceae</taxon>
        <taxon>Cucurbitaria</taxon>
    </lineage>
</organism>
<comment type="caution">
    <text evidence="1">The sequence shown here is derived from an EMBL/GenBank/DDBJ whole genome shotgun (WGS) entry which is preliminary data.</text>
</comment>
<dbReference type="GeneID" id="63844639"/>
<reference evidence="1" key="1">
    <citation type="submission" date="2020-01" db="EMBL/GenBank/DDBJ databases">
        <authorList>
            <consortium name="DOE Joint Genome Institute"/>
            <person name="Haridas S."/>
            <person name="Albert R."/>
            <person name="Binder M."/>
            <person name="Bloem J."/>
            <person name="Labutti K."/>
            <person name="Salamov A."/>
            <person name="Andreopoulos B."/>
            <person name="Baker S.E."/>
            <person name="Barry K."/>
            <person name="Bills G."/>
            <person name="Bluhm B.H."/>
            <person name="Cannon C."/>
            <person name="Castanera R."/>
            <person name="Culley D.E."/>
            <person name="Daum C."/>
            <person name="Ezra D."/>
            <person name="Gonzalez J.B."/>
            <person name="Henrissat B."/>
            <person name="Kuo A."/>
            <person name="Liang C."/>
            <person name="Lipzen A."/>
            <person name="Lutzoni F."/>
            <person name="Magnuson J."/>
            <person name="Mondo S."/>
            <person name="Nolan M."/>
            <person name="Ohm R."/>
            <person name="Pangilinan J."/>
            <person name="Park H.-J."/>
            <person name="Ramirez L."/>
            <person name="Alfaro M."/>
            <person name="Sun H."/>
            <person name="Tritt A."/>
            <person name="Yoshinaga Y."/>
            <person name="Zwiers L.-H."/>
            <person name="Turgeon B.G."/>
            <person name="Goodwin S.B."/>
            <person name="Spatafora J.W."/>
            <person name="Crous P.W."/>
            <person name="Grigoriev I.V."/>
        </authorList>
    </citation>
    <scope>NUCLEOTIDE SEQUENCE</scope>
    <source>
        <strain evidence="1">CBS 394.84</strain>
    </source>
</reference>
<dbReference type="Proteomes" id="UP000800039">
    <property type="component" value="Unassembled WGS sequence"/>
</dbReference>
<proteinExistence type="predicted"/>
<keyword evidence="2" id="KW-1185">Reference proteome</keyword>